<accession>A0A1F5VGD5</accession>
<dbReference type="InterPro" id="IPR002562">
    <property type="entry name" value="3'-5'_exonuclease_dom"/>
</dbReference>
<dbReference type="SMART" id="SM00482">
    <property type="entry name" value="POLAc"/>
    <property type="match status" value="1"/>
</dbReference>
<dbReference type="Pfam" id="PF01612">
    <property type="entry name" value="DNA_pol_A_exo1"/>
    <property type="match status" value="1"/>
</dbReference>
<evidence type="ECO:0000256" key="14">
    <source>
        <dbReference type="ARBA" id="ARBA00049244"/>
    </source>
</evidence>
<keyword evidence="12 16" id="KW-0238">DNA-binding</keyword>
<dbReference type="InterPro" id="IPR018320">
    <property type="entry name" value="DNA_polymerase_1"/>
</dbReference>
<dbReference type="Gene3D" id="1.20.1060.10">
    <property type="entry name" value="Taq DNA Polymerase, Chain T, domain 4"/>
    <property type="match status" value="1"/>
</dbReference>
<dbReference type="FunFam" id="1.10.150.20:FF:000002">
    <property type="entry name" value="DNA polymerase I"/>
    <property type="match status" value="1"/>
</dbReference>
<dbReference type="SMART" id="SM00474">
    <property type="entry name" value="35EXOc"/>
    <property type="match status" value="1"/>
</dbReference>
<comment type="catalytic activity">
    <reaction evidence="14 16">
        <text>DNA(n) + a 2'-deoxyribonucleoside 5'-triphosphate = DNA(n+1) + diphosphate</text>
        <dbReference type="Rhea" id="RHEA:22508"/>
        <dbReference type="Rhea" id="RHEA-COMP:17339"/>
        <dbReference type="Rhea" id="RHEA-COMP:17340"/>
        <dbReference type="ChEBI" id="CHEBI:33019"/>
        <dbReference type="ChEBI" id="CHEBI:61560"/>
        <dbReference type="ChEBI" id="CHEBI:173112"/>
        <dbReference type="EC" id="2.7.7.7"/>
    </reaction>
</comment>
<evidence type="ECO:0000256" key="4">
    <source>
        <dbReference type="ARBA" id="ARBA00022679"/>
    </source>
</evidence>
<dbReference type="CDD" id="cd06139">
    <property type="entry name" value="DNA_polA_I_Ecoli_like_exo"/>
    <property type="match status" value="1"/>
</dbReference>
<dbReference type="SUPFAM" id="SSF47807">
    <property type="entry name" value="5' to 3' exonuclease, C-terminal subdomain"/>
    <property type="match status" value="1"/>
</dbReference>
<dbReference type="EMBL" id="MFGW01000180">
    <property type="protein sequence ID" value="OGF62400.1"/>
    <property type="molecule type" value="Genomic_DNA"/>
</dbReference>
<dbReference type="PRINTS" id="PR00868">
    <property type="entry name" value="DNAPOLI"/>
</dbReference>
<evidence type="ECO:0000259" key="17">
    <source>
        <dbReference type="SMART" id="SM00474"/>
    </source>
</evidence>
<dbReference type="AlphaFoldDB" id="A0A1F5VGD5"/>
<dbReference type="SUPFAM" id="SSF53098">
    <property type="entry name" value="Ribonuclease H-like"/>
    <property type="match status" value="1"/>
</dbReference>
<keyword evidence="5 16" id="KW-0548">Nucleotidyltransferase</keyword>
<dbReference type="SMART" id="SM00475">
    <property type="entry name" value="53EXOc"/>
    <property type="match status" value="1"/>
</dbReference>
<evidence type="ECO:0000256" key="8">
    <source>
        <dbReference type="ARBA" id="ARBA00022763"/>
    </source>
</evidence>
<dbReference type="InterPro" id="IPR002421">
    <property type="entry name" value="5-3_exonuclease"/>
</dbReference>
<gene>
    <name evidence="16" type="primary">polA</name>
    <name evidence="20" type="ORF">A2Y62_17280</name>
</gene>
<dbReference type="FunFam" id="1.20.1060.10:FF:000001">
    <property type="entry name" value="DNA polymerase I"/>
    <property type="match status" value="1"/>
</dbReference>
<dbReference type="CDD" id="cd09859">
    <property type="entry name" value="PIN_53EXO"/>
    <property type="match status" value="1"/>
</dbReference>
<dbReference type="Gene3D" id="3.30.420.10">
    <property type="entry name" value="Ribonuclease H-like superfamily/Ribonuclease H"/>
    <property type="match status" value="1"/>
</dbReference>
<dbReference type="Proteomes" id="UP000178943">
    <property type="component" value="Unassembled WGS sequence"/>
</dbReference>
<keyword evidence="9 16" id="KW-0378">Hydrolase</keyword>
<keyword evidence="8 16" id="KW-0227">DNA damage</keyword>
<dbReference type="InterPro" id="IPR012337">
    <property type="entry name" value="RNaseH-like_sf"/>
</dbReference>
<comment type="similarity">
    <text evidence="1 16">Belongs to the DNA polymerase type-A family.</text>
</comment>
<dbReference type="GO" id="GO:0008409">
    <property type="term" value="F:5'-3' exonuclease activity"/>
    <property type="evidence" value="ECO:0007669"/>
    <property type="project" value="UniProtKB-UniRule"/>
</dbReference>
<feature type="domain" description="3'-5' exonuclease" evidence="17">
    <location>
        <begin position="291"/>
        <end position="478"/>
    </location>
</feature>
<dbReference type="InterPro" id="IPR020046">
    <property type="entry name" value="5-3_exonucl_a-hlix_arch_N"/>
</dbReference>
<dbReference type="GO" id="GO:0003887">
    <property type="term" value="F:DNA-directed DNA polymerase activity"/>
    <property type="evidence" value="ECO:0007669"/>
    <property type="project" value="UniProtKB-UniRule"/>
</dbReference>
<dbReference type="GO" id="GO:0003677">
    <property type="term" value="F:DNA binding"/>
    <property type="evidence" value="ECO:0007669"/>
    <property type="project" value="UniProtKB-UniRule"/>
</dbReference>
<evidence type="ECO:0000256" key="2">
    <source>
        <dbReference type="ARBA" id="ARBA00012417"/>
    </source>
</evidence>
<evidence type="ECO:0000313" key="21">
    <source>
        <dbReference type="Proteomes" id="UP000178943"/>
    </source>
</evidence>
<dbReference type="FunFam" id="1.10.150.20:FF:000003">
    <property type="entry name" value="DNA polymerase I"/>
    <property type="match status" value="1"/>
</dbReference>
<dbReference type="InterPro" id="IPR001098">
    <property type="entry name" value="DNA-dir_DNA_pol_A_palm_dom"/>
</dbReference>
<keyword evidence="4 16" id="KW-0808">Transferase</keyword>
<dbReference type="GO" id="GO:0008408">
    <property type="term" value="F:3'-5' exonuclease activity"/>
    <property type="evidence" value="ECO:0007669"/>
    <property type="project" value="UniProtKB-UniRule"/>
</dbReference>
<keyword evidence="11 16" id="KW-0239">DNA-directed DNA polymerase</keyword>
<dbReference type="InterPro" id="IPR043502">
    <property type="entry name" value="DNA/RNA_pol_sf"/>
</dbReference>
<name>A0A1F5VGD5_9BACT</name>
<dbReference type="InterPro" id="IPR019760">
    <property type="entry name" value="DNA-dir_DNA_pol_A_CS"/>
</dbReference>
<evidence type="ECO:0000313" key="20">
    <source>
        <dbReference type="EMBL" id="OGF62400.1"/>
    </source>
</evidence>
<evidence type="ECO:0000256" key="3">
    <source>
        <dbReference type="ARBA" id="ARBA00020311"/>
    </source>
</evidence>
<dbReference type="Pfam" id="PF00476">
    <property type="entry name" value="DNA_pol_A"/>
    <property type="match status" value="1"/>
</dbReference>
<dbReference type="InterPro" id="IPR020045">
    <property type="entry name" value="DNA_polI_H3TH"/>
</dbReference>
<dbReference type="NCBIfam" id="TIGR00593">
    <property type="entry name" value="pola"/>
    <property type="match status" value="1"/>
</dbReference>
<keyword evidence="10 16" id="KW-0269">Exonuclease</keyword>
<dbReference type="PANTHER" id="PTHR10133">
    <property type="entry name" value="DNA POLYMERASE I"/>
    <property type="match status" value="1"/>
</dbReference>
<keyword evidence="13 16" id="KW-0234">DNA repair</keyword>
<dbReference type="Gene3D" id="3.40.50.1010">
    <property type="entry name" value="5'-nuclease"/>
    <property type="match status" value="1"/>
</dbReference>
<dbReference type="CDD" id="cd09898">
    <property type="entry name" value="H3TH_53EXO"/>
    <property type="match status" value="1"/>
</dbReference>
<proteinExistence type="inferred from homology"/>
<dbReference type="NCBIfam" id="NF004397">
    <property type="entry name" value="PRK05755.1"/>
    <property type="match status" value="1"/>
</dbReference>
<dbReference type="EC" id="2.7.7.7" evidence="2 15"/>
<dbReference type="InterPro" id="IPR029060">
    <property type="entry name" value="PIN-like_dom_sf"/>
</dbReference>
<dbReference type="SMART" id="SM00279">
    <property type="entry name" value="HhH2"/>
    <property type="match status" value="1"/>
</dbReference>
<comment type="function">
    <text evidence="16">In addition to polymerase activity, this DNA polymerase exhibits 3'-5' and 5'-3' exonuclease activity.</text>
</comment>
<dbReference type="Pfam" id="PF01367">
    <property type="entry name" value="5_3_exonuc"/>
    <property type="match status" value="1"/>
</dbReference>
<evidence type="ECO:0000256" key="15">
    <source>
        <dbReference type="NCBIfam" id="TIGR00593"/>
    </source>
</evidence>
<evidence type="ECO:0000256" key="12">
    <source>
        <dbReference type="ARBA" id="ARBA00023125"/>
    </source>
</evidence>
<dbReference type="InterPro" id="IPR036279">
    <property type="entry name" value="5-3_exonuclease_C_sf"/>
</dbReference>
<sequence length="890" mass="100202">MKKIYLLDGNGLLYRAFFGLPQMTTQSGQPTNAIYGLTVILLKLLKEYEPDYVAVAFDMKGPTFRHEIYKEYKIERPPMPDALAVQWDIAKKVCQALGISTVQAEKYEADDIISSITAKAEHENIEVVIVASDKDLYQLISEKVKVLHPKNYDLLDAEKIHQLIGVYPSQIPDYLALVGDKTDGIPGVAGIGEKTASSLLAQYNNLEEIYNNLDHITSPKIKNSLINNKNDAFLSLKLAQLQQSLPLEIKIDAFKPKEIDKTIITSLFKELQFYSLLGKFTESISQEILEYRIINDTAELSAMVNDMLANKSFSLYAEVLGDYNLSTALLGLSFCAKKQKAYYLPLMHDYLGAPSQIPAKDAFKILQPLLSSENGSKIIHDIKSFIKFLHFHGTDIKGSIYDPMILAHLINPSKYNYSSEELAKEYLLYRMVDKKELSKERSKKIPLTGVEINNFSRYACECADISFQLFPLLLEKIKEHNLLELYEQMELPLSFILADMEVAGIKVNPLLLKEQSLDLKNKLSALSDEIYSLTGEVFNINSPKQLSDILFKKLKLPATRKTKITRMLSTGTEVLEELATEHELARLLLDYRQFFKLQSTYLDALPQMINPATGRIHTIFNQTATSTGRLSSSNPNLQNIPIKTPVGKKVRDAFIAEGNNVLISADYSQIELRVLAHLSEDENLIAAFHNNLDIHALTASRIFGVPVSEVGYELRSRAKIINFGIIYGLSAYGLSKQIGCATDEAQIIINSYFKKYPKVEAYIQSLLEQVSIKGYVETLFQRRRYISDISRVKLHPTTSAERAAINMPVQGTAADIIKLAMIKLYHAIKQDNLKGRIVLQIHDELLIETPPEEIEIMKVLAKNTMEKIAELKVPLLIEIGTGKSWAEAAD</sequence>
<keyword evidence="6 16" id="KW-0235">DNA replication</keyword>
<feature type="domain" description="DNA-directed DNA polymerase family A palm" evidence="19">
    <location>
        <begin position="647"/>
        <end position="853"/>
    </location>
</feature>
<reference evidence="20 21" key="1">
    <citation type="journal article" date="2016" name="Nat. Commun.">
        <title>Thousands of microbial genomes shed light on interconnected biogeochemical processes in an aquifer system.</title>
        <authorList>
            <person name="Anantharaman K."/>
            <person name="Brown C.T."/>
            <person name="Hug L.A."/>
            <person name="Sharon I."/>
            <person name="Castelle C.J."/>
            <person name="Probst A.J."/>
            <person name="Thomas B.C."/>
            <person name="Singh A."/>
            <person name="Wilkins M.J."/>
            <person name="Karaoz U."/>
            <person name="Brodie E.L."/>
            <person name="Williams K.H."/>
            <person name="Hubbard S.S."/>
            <person name="Banfield J.F."/>
        </authorList>
    </citation>
    <scope>NUCLEOTIDE SEQUENCE [LARGE SCALE GENOMIC DNA]</scope>
</reference>
<dbReference type="CDD" id="cd08637">
    <property type="entry name" value="DNA_pol_A_pol_I_C"/>
    <property type="match status" value="1"/>
</dbReference>
<evidence type="ECO:0000256" key="7">
    <source>
        <dbReference type="ARBA" id="ARBA00022722"/>
    </source>
</evidence>
<evidence type="ECO:0000256" key="16">
    <source>
        <dbReference type="RuleBase" id="RU004460"/>
    </source>
</evidence>
<evidence type="ECO:0000256" key="1">
    <source>
        <dbReference type="ARBA" id="ARBA00007705"/>
    </source>
</evidence>
<dbReference type="STRING" id="1817863.A2Y62_17280"/>
<evidence type="ECO:0000256" key="5">
    <source>
        <dbReference type="ARBA" id="ARBA00022695"/>
    </source>
</evidence>
<dbReference type="PANTHER" id="PTHR10133:SF27">
    <property type="entry name" value="DNA POLYMERASE NU"/>
    <property type="match status" value="1"/>
</dbReference>
<evidence type="ECO:0000256" key="13">
    <source>
        <dbReference type="ARBA" id="ARBA00023204"/>
    </source>
</evidence>
<dbReference type="Gene3D" id="1.10.150.20">
    <property type="entry name" value="5' to 3' exonuclease, C-terminal subdomain"/>
    <property type="match status" value="2"/>
</dbReference>
<dbReference type="InterPro" id="IPR002298">
    <property type="entry name" value="DNA_polymerase_A"/>
</dbReference>
<evidence type="ECO:0000259" key="18">
    <source>
        <dbReference type="SMART" id="SM00475"/>
    </source>
</evidence>
<evidence type="ECO:0000256" key="11">
    <source>
        <dbReference type="ARBA" id="ARBA00022932"/>
    </source>
</evidence>
<evidence type="ECO:0000256" key="10">
    <source>
        <dbReference type="ARBA" id="ARBA00022839"/>
    </source>
</evidence>
<dbReference type="InterPro" id="IPR036397">
    <property type="entry name" value="RNaseH_sf"/>
</dbReference>
<dbReference type="InterPro" id="IPR008918">
    <property type="entry name" value="HhH2"/>
</dbReference>
<dbReference type="Gene3D" id="3.30.70.370">
    <property type="match status" value="1"/>
</dbReference>
<organism evidence="20 21">
    <name type="scientific">Candidatus Fischerbacteria bacterium RBG_13_37_8</name>
    <dbReference type="NCBI Taxonomy" id="1817863"/>
    <lineage>
        <taxon>Bacteria</taxon>
        <taxon>Candidatus Fischeribacteriota</taxon>
    </lineage>
</organism>
<evidence type="ECO:0000256" key="9">
    <source>
        <dbReference type="ARBA" id="ARBA00022801"/>
    </source>
</evidence>
<dbReference type="SUPFAM" id="SSF88723">
    <property type="entry name" value="PIN domain-like"/>
    <property type="match status" value="1"/>
</dbReference>
<evidence type="ECO:0000259" key="19">
    <source>
        <dbReference type="SMART" id="SM00482"/>
    </source>
</evidence>
<dbReference type="GO" id="GO:0006302">
    <property type="term" value="P:double-strand break repair"/>
    <property type="evidence" value="ECO:0007669"/>
    <property type="project" value="TreeGrafter"/>
</dbReference>
<evidence type="ECO:0000256" key="6">
    <source>
        <dbReference type="ARBA" id="ARBA00022705"/>
    </source>
</evidence>
<keyword evidence="7" id="KW-0540">Nuclease</keyword>
<dbReference type="PROSITE" id="PS00447">
    <property type="entry name" value="DNA_POLYMERASE_A"/>
    <property type="match status" value="1"/>
</dbReference>
<dbReference type="GO" id="GO:0006261">
    <property type="term" value="P:DNA-templated DNA replication"/>
    <property type="evidence" value="ECO:0007669"/>
    <property type="project" value="UniProtKB-UniRule"/>
</dbReference>
<feature type="domain" description="5'-3' exonuclease" evidence="18">
    <location>
        <begin position="2"/>
        <end position="257"/>
    </location>
</feature>
<protein>
    <recommendedName>
        <fullName evidence="3 15">DNA polymerase I</fullName>
        <ecNumber evidence="2 15">2.7.7.7</ecNumber>
    </recommendedName>
</protein>
<comment type="caution">
    <text evidence="20">The sequence shown here is derived from an EMBL/GenBank/DDBJ whole genome shotgun (WGS) entry which is preliminary data.</text>
</comment>
<dbReference type="SUPFAM" id="SSF56672">
    <property type="entry name" value="DNA/RNA polymerases"/>
    <property type="match status" value="1"/>
</dbReference>
<dbReference type="Pfam" id="PF02739">
    <property type="entry name" value="5_3_exonuc_N"/>
    <property type="match status" value="1"/>
</dbReference>